<feature type="region of interest" description="Disordered" evidence="1">
    <location>
        <begin position="76"/>
        <end position="147"/>
    </location>
</feature>
<dbReference type="CDD" id="cd09917">
    <property type="entry name" value="F-box_SF"/>
    <property type="match status" value="1"/>
</dbReference>
<gene>
    <name evidence="3" type="ORF">SEMRO_577_G169710.1</name>
</gene>
<organism evidence="3 4">
    <name type="scientific">Seminavis robusta</name>
    <dbReference type="NCBI Taxonomy" id="568900"/>
    <lineage>
        <taxon>Eukaryota</taxon>
        <taxon>Sar</taxon>
        <taxon>Stramenopiles</taxon>
        <taxon>Ochrophyta</taxon>
        <taxon>Bacillariophyta</taxon>
        <taxon>Bacillariophyceae</taxon>
        <taxon>Bacillariophycidae</taxon>
        <taxon>Naviculales</taxon>
        <taxon>Naviculaceae</taxon>
        <taxon>Seminavis</taxon>
    </lineage>
</organism>
<accession>A0A9N8E6W9</accession>
<feature type="region of interest" description="Disordered" evidence="1">
    <location>
        <begin position="1"/>
        <end position="32"/>
    </location>
</feature>
<comment type="caution">
    <text evidence="3">The sequence shown here is derived from an EMBL/GenBank/DDBJ whole genome shotgun (WGS) entry which is preliminary data.</text>
</comment>
<keyword evidence="4" id="KW-1185">Reference proteome</keyword>
<protein>
    <recommendedName>
        <fullName evidence="2">F-box domain-containing protein</fullName>
    </recommendedName>
</protein>
<feature type="region of interest" description="Disordered" evidence="1">
    <location>
        <begin position="918"/>
        <end position="968"/>
    </location>
</feature>
<sequence length="968" mass="107380">MVKNRNYQVRVEESAARRKEAKERKKRSDDRRQYKSLAQELLKKLDSLLLPLQLQLQLQQQETLVLHLWTDIPGASVEEEEEEDDTSSKSNRRNRSASVGTSQDAPHNKGRSRSNSVPSEAHVMNSKSNNKGGKKQDRLGNSSSQETSAAPLLCRHHFFKGNCPLSSSSGSNAGRRKSSSSCRYVHYYDDDKKHNNCEERTRQYTLFQAVGQAAAASLPETLQESDPHAMEMLYNHHLTLPVRLSLEEGKVKDNQTSLLSSLVSSLLQEKALHLSSIVYASLGRAMVYDRTRGGWLWPDNDDNHNNKDIHAAVLGGHHHTSTTTTSMMRRKDSIRSEYSQEELESIVRHLPGAVLETILTFLPDAAVASVTRVCTAWNREIGQQSPNLWRQLLARQQWPLPLHDDNDNDNDNTTQLYRTAYRDHYTAVRNLRAIQQGLAVFLQLQQQHTSKKPAINKELSYQDFSSRKGAPAPGNACASVRIWSANRVLAAYEDDCSLRLFETKKNSSTTANSTANNTGLVCRELVCQSMDLTRHTKKLQCRLRNMILDENCIIVLLTQFDLLAENSKSRELLVGTSREAFLCGAAEEEESSSVSTTTTIIDVGDTVLKYLLEHSELLDPNCFRILLDFIEDGGDISDWTVRVSKEFESVGPGLVLFEVSIYGPGGGLLLMDRKLVSLTVESGAILWVGDSLPEYRSDAVVSPDAARISVAAGQSSHETCCCCTVAVCSNSSPSVYVGNSNSPCEKLEWTTVDVSLGYPRDFDRPVAKPNRLVVATSNKILCIDTWVRPRGKTIILFYNSCNVGSGADCETLSLVGELVAFKLTCPDDRHALLLCYDFTPPEQDQERGNNPLDAAEPSAAVCAILVDISSGVEMERETWVPRQKLSACPMWKTMVAAEVGTLAVAFNSRGIIMTGESVRSAGDSRDPLDGSATNFASSPPRSLRKKKKNKAASASKKDGFVRGKRMYF</sequence>
<reference evidence="3" key="1">
    <citation type="submission" date="2020-06" db="EMBL/GenBank/DDBJ databases">
        <authorList>
            <consortium name="Plant Systems Biology data submission"/>
        </authorList>
    </citation>
    <scope>NUCLEOTIDE SEQUENCE</scope>
    <source>
        <strain evidence="3">D6</strain>
    </source>
</reference>
<dbReference type="AlphaFoldDB" id="A0A9N8E6W9"/>
<name>A0A9N8E6W9_9STRA</name>
<evidence type="ECO:0000313" key="3">
    <source>
        <dbReference type="EMBL" id="CAB9513200.1"/>
    </source>
</evidence>
<dbReference type="PROSITE" id="PS50181">
    <property type="entry name" value="FBOX"/>
    <property type="match status" value="1"/>
</dbReference>
<feature type="domain" description="F-box" evidence="2">
    <location>
        <begin position="344"/>
        <end position="392"/>
    </location>
</feature>
<proteinExistence type="predicted"/>
<evidence type="ECO:0000313" key="4">
    <source>
        <dbReference type="Proteomes" id="UP001153069"/>
    </source>
</evidence>
<dbReference type="Proteomes" id="UP001153069">
    <property type="component" value="Unassembled WGS sequence"/>
</dbReference>
<feature type="compositionally biased region" description="Basic and acidic residues" evidence="1">
    <location>
        <begin position="10"/>
        <end position="32"/>
    </location>
</feature>
<evidence type="ECO:0000256" key="1">
    <source>
        <dbReference type="SAM" id="MobiDB-lite"/>
    </source>
</evidence>
<evidence type="ECO:0000259" key="2">
    <source>
        <dbReference type="PROSITE" id="PS50181"/>
    </source>
</evidence>
<dbReference type="InterPro" id="IPR036047">
    <property type="entry name" value="F-box-like_dom_sf"/>
</dbReference>
<dbReference type="Gene3D" id="1.20.1280.50">
    <property type="match status" value="1"/>
</dbReference>
<dbReference type="SUPFAM" id="SSF81383">
    <property type="entry name" value="F-box domain"/>
    <property type="match status" value="1"/>
</dbReference>
<dbReference type="InterPro" id="IPR001810">
    <property type="entry name" value="F-box_dom"/>
</dbReference>
<dbReference type="EMBL" id="CAICTM010000576">
    <property type="protein sequence ID" value="CAB9513200.1"/>
    <property type="molecule type" value="Genomic_DNA"/>
</dbReference>